<evidence type="ECO:0000313" key="2">
    <source>
        <dbReference type="Proteomes" id="UP000541444"/>
    </source>
</evidence>
<comment type="caution">
    <text evidence="1">The sequence shown here is derived from an EMBL/GenBank/DDBJ whole genome shotgun (WGS) entry which is preliminary data.</text>
</comment>
<dbReference type="Proteomes" id="UP000541444">
    <property type="component" value="Unassembled WGS sequence"/>
</dbReference>
<evidence type="ECO:0008006" key="3">
    <source>
        <dbReference type="Google" id="ProtNLM"/>
    </source>
</evidence>
<sequence>MMDHLGEQAAKESLDAKAFKKKFTDDLLPHLLNLYASKATARDFEIYSQNATFEDPLMRAQGVKQIKSAFYGLAKVFSESKIVEFNIQENLVAPGKGEILIDNKQYYKFLGKEVNVISLIKLDVEEGKIISHEDRLIEKLHQSIFAV</sequence>
<dbReference type="PANTHER" id="PTHR34213:SF2">
    <property type="entry name" value="NUCLEAR TRANSPORT FACTOR 2 (NTF2) FAMILY PROTEIN"/>
    <property type="match status" value="1"/>
</dbReference>
<dbReference type="InterPro" id="IPR032710">
    <property type="entry name" value="NTF2-like_dom_sf"/>
</dbReference>
<protein>
    <recommendedName>
        <fullName evidence="3">SnoaL-like domain-containing protein</fullName>
    </recommendedName>
</protein>
<evidence type="ECO:0000313" key="1">
    <source>
        <dbReference type="EMBL" id="KAF6169322.1"/>
    </source>
</evidence>
<name>A0A7J7NQT2_9MAGN</name>
<proteinExistence type="predicted"/>
<dbReference type="EMBL" id="JACGCM010000669">
    <property type="protein sequence ID" value="KAF6169322.1"/>
    <property type="molecule type" value="Genomic_DNA"/>
</dbReference>
<dbReference type="OrthoDB" id="2400485at2759"/>
<organism evidence="1 2">
    <name type="scientific">Kingdonia uniflora</name>
    <dbReference type="NCBI Taxonomy" id="39325"/>
    <lineage>
        <taxon>Eukaryota</taxon>
        <taxon>Viridiplantae</taxon>
        <taxon>Streptophyta</taxon>
        <taxon>Embryophyta</taxon>
        <taxon>Tracheophyta</taxon>
        <taxon>Spermatophyta</taxon>
        <taxon>Magnoliopsida</taxon>
        <taxon>Ranunculales</taxon>
        <taxon>Circaeasteraceae</taxon>
        <taxon>Kingdonia</taxon>
    </lineage>
</organism>
<dbReference type="AlphaFoldDB" id="A0A7J7NQT2"/>
<keyword evidence="2" id="KW-1185">Reference proteome</keyword>
<reference evidence="1 2" key="1">
    <citation type="journal article" date="2020" name="IScience">
        <title>Genome Sequencing of the Endangered Kingdonia uniflora (Circaeasteraceae, Ranunculales) Reveals Potential Mechanisms of Evolutionary Specialization.</title>
        <authorList>
            <person name="Sun Y."/>
            <person name="Deng T."/>
            <person name="Zhang A."/>
            <person name="Moore M.J."/>
            <person name="Landis J.B."/>
            <person name="Lin N."/>
            <person name="Zhang H."/>
            <person name="Zhang X."/>
            <person name="Huang J."/>
            <person name="Zhang X."/>
            <person name="Sun H."/>
            <person name="Wang H."/>
        </authorList>
    </citation>
    <scope>NUCLEOTIDE SEQUENCE [LARGE SCALE GENOMIC DNA]</scope>
    <source>
        <strain evidence="1">TB1705</strain>
        <tissue evidence="1">Leaf</tissue>
    </source>
</reference>
<accession>A0A7J7NQT2</accession>
<gene>
    <name evidence="1" type="ORF">GIB67_013752</name>
</gene>
<dbReference type="PANTHER" id="PTHR34213">
    <property type="entry name" value="NUCLEAR TRANSPORT FACTOR 2 (NTF2) FAMILY PROTEIN"/>
    <property type="match status" value="1"/>
</dbReference>
<dbReference type="SUPFAM" id="SSF54427">
    <property type="entry name" value="NTF2-like"/>
    <property type="match status" value="1"/>
</dbReference>